<accession>A0A8J3YQZ7</accession>
<feature type="transmembrane region" description="Helical" evidence="6">
    <location>
        <begin position="303"/>
        <end position="324"/>
    </location>
</feature>
<evidence type="ECO:0000256" key="1">
    <source>
        <dbReference type="ARBA" id="ARBA00004651"/>
    </source>
</evidence>
<dbReference type="GO" id="GO:0022857">
    <property type="term" value="F:transmembrane transporter activity"/>
    <property type="evidence" value="ECO:0007669"/>
    <property type="project" value="InterPro"/>
</dbReference>
<evidence type="ECO:0000256" key="2">
    <source>
        <dbReference type="ARBA" id="ARBA00022475"/>
    </source>
</evidence>
<keyword evidence="2" id="KW-1003">Cell membrane</keyword>
<dbReference type="PANTHER" id="PTHR23513:SF6">
    <property type="entry name" value="MAJOR FACILITATOR SUPERFAMILY ASSOCIATED DOMAIN-CONTAINING PROTEIN"/>
    <property type="match status" value="1"/>
</dbReference>
<feature type="transmembrane region" description="Helical" evidence="6">
    <location>
        <begin position="211"/>
        <end position="239"/>
    </location>
</feature>
<feature type="transmembrane region" description="Helical" evidence="6">
    <location>
        <begin position="40"/>
        <end position="60"/>
    </location>
</feature>
<feature type="transmembrane region" description="Helical" evidence="6">
    <location>
        <begin position="251"/>
        <end position="272"/>
    </location>
</feature>
<reference evidence="8" key="1">
    <citation type="submission" date="2021-01" db="EMBL/GenBank/DDBJ databases">
        <title>Whole genome shotgun sequence of Virgisporangium aliadipatigenens NBRC 105644.</title>
        <authorList>
            <person name="Komaki H."/>
            <person name="Tamura T."/>
        </authorList>
    </citation>
    <scope>NUCLEOTIDE SEQUENCE</scope>
    <source>
        <strain evidence="8">NBRC 105644</strain>
    </source>
</reference>
<dbReference type="InterPro" id="IPR020846">
    <property type="entry name" value="MFS_dom"/>
</dbReference>
<dbReference type="InterPro" id="IPR036259">
    <property type="entry name" value="MFS_trans_sf"/>
</dbReference>
<keyword evidence="4 6" id="KW-1133">Transmembrane helix</keyword>
<dbReference type="SUPFAM" id="SSF103473">
    <property type="entry name" value="MFS general substrate transporter"/>
    <property type="match status" value="1"/>
</dbReference>
<proteinExistence type="predicted"/>
<dbReference type="RefSeq" id="WP_203902218.1">
    <property type="nucleotide sequence ID" value="NZ_BOPF01000022.1"/>
</dbReference>
<keyword evidence="3 6" id="KW-0812">Transmembrane</keyword>
<feature type="transmembrane region" description="Helical" evidence="6">
    <location>
        <begin position="368"/>
        <end position="388"/>
    </location>
</feature>
<comment type="subcellular location">
    <subcellularLocation>
        <location evidence="1">Cell membrane</location>
        <topology evidence="1">Multi-pass membrane protein</topology>
    </subcellularLocation>
</comment>
<dbReference type="PANTHER" id="PTHR23513">
    <property type="entry name" value="INTEGRAL MEMBRANE EFFLUX PROTEIN-RELATED"/>
    <property type="match status" value="1"/>
</dbReference>
<feature type="transmembrane region" description="Helical" evidence="6">
    <location>
        <begin position="344"/>
        <end position="362"/>
    </location>
</feature>
<evidence type="ECO:0000256" key="6">
    <source>
        <dbReference type="SAM" id="Phobius"/>
    </source>
</evidence>
<protein>
    <submittedName>
        <fullName evidence="8">MFS transporter</fullName>
    </submittedName>
</protein>
<sequence length="406" mass="41061">MGTNFWKLLAASATSNLADGIGRAALPLLAATLTRDPLAISGLYSLAFLPWLLCALPAGALVDRTDRRRAMVLANTVRGLLVAGLTVAVATGHATIPLLYVVAFALGIAETVYDSAANAFLPQVVRPDQLERGNSLLVTGEAVGQIFLGGPVGALLFTLAVALPFGANAAGFLACALVMVTVAGDFRPALASTSSIRADIVDGVRWLSRQPLLRGLTLLFGLTSACGSAANAVLVLYALDVLGLSPRGYGFLLLAGGVGGLLGGLVAPLTAARLGRLPTMVLGTVVSPALLAAMGFVRHPVAGAVLFGGSAASVMILNVLTMALRQALIPEELFGRVQGAWRTLVWGGIPVGGVAGGALAAATDVATVFAAAGIAGFVVGCAVVALLLRNRAQIAAAYLPKVAVDA</sequence>
<name>A0A8J3YQZ7_9ACTN</name>
<dbReference type="AlphaFoldDB" id="A0A8J3YQZ7"/>
<dbReference type="GO" id="GO:0005886">
    <property type="term" value="C:plasma membrane"/>
    <property type="evidence" value="ECO:0007669"/>
    <property type="project" value="UniProtKB-SubCell"/>
</dbReference>
<gene>
    <name evidence="8" type="ORF">Val02_56240</name>
</gene>
<feature type="domain" description="Major facilitator superfamily (MFS) profile" evidence="7">
    <location>
        <begin position="1"/>
        <end position="393"/>
    </location>
</feature>
<evidence type="ECO:0000313" key="8">
    <source>
        <dbReference type="EMBL" id="GIJ48738.1"/>
    </source>
</evidence>
<dbReference type="Pfam" id="PF07690">
    <property type="entry name" value="MFS_1"/>
    <property type="match status" value="1"/>
</dbReference>
<comment type="caution">
    <text evidence="8">The sequence shown here is derived from an EMBL/GenBank/DDBJ whole genome shotgun (WGS) entry which is preliminary data.</text>
</comment>
<dbReference type="EMBL" id="BOPF01000022">
    <property type="protein sequence ID" value="GIJ48738.1"/>
    <property type="molecule type" value="Genomic_DNA"/>
</dbReference>
<dbReference type="Gene3D" id="1.20.1250.20">
    <property type="entry name" value="MFS general substrate transporter like domains"/>
    <property type="match status" value="1"/>
</dbReference>
<keyword evidence="9" id="KW-1185">Reference proteome</keyword>
<evidence type="ECO:0000256" key="5">
    <source>
        <dbReference type="ARBA" id="ARBA00023136"/>
    </source>
</evidence>
<dbReference type="InterPro" id="IPR011701">
    <property type="entry name" value="MFS"/>
</dbReference>
<feature type="transmembrane region" description="Helical" evidence="6">
    <location>
        <begin position="279"/>
        <end position="297"/>
    </location>
</feature>
<evidence type="ECO:0000259" key="7">
    <source>
        <dbReference type="PROSITE" id="PS50850"/>
    </source>
</evidence>
<dbReference type="Proteomes" id="UP000619260">
    <property type="component" value="Unassembled WGS sequence"/>
</dbReference>
<dbReference type="PROSITE" id="PS50850">
    <property type="entry name" value="MFS"/>
    <property type="match status" value="1"/>
</dbReference>
<evidence type="ECO:0000256" key="4">
    <source>
        <dbReference type="ARBA" id="ARBA00022989"/>
    </source>
</evidence>
<evidence type="ECO:0000313" key="9">
    <source>
        <dbReference type="Proteomes" id="UP000619260"/>
    </source>
</evidence>
<dbReference type="CDD" id="cd06173">
    <property type="entry name" value="MFS_MefA_like"/>
    <property type="match status" value="1"/>
</dbReference>
<evidence type="ECO:0000256" key="3">
    <source>
        <dbReference type="ARBA" id="ARBA00022692"/>
    </source>
</evidence>
<organism evidence="8 9">
    <name type="scientific">Virgisporangium aliadipatigenens</name>
    <dbReference type="NCBI Taxonomy" id="741659"/>
    <lineage>
        <taxon>Bacteria</taxon>
        <taxon>Bacillati</taxon>
        <taxon>Actinomycetota</taxon>
        <taxon>Actinomycetes</taxon>
        <taxon>Micromonosporales</taxon>
        <taxon>Micromonosporaceae</taxon>
        <taxon>Virgisporangium</taxon>
    </lineage>
</organism>
<keyword evidence="5 6" id="KW-0472">Membrane</keyword>